<sequence length="67" mass="7285">MISKVKAALFTITIAIGASFNAAADSPYEICIFECIDKRIICLNAGANPSDCDRLYRLCRNNCGVPQ</sequence>
<reference evidence="2 3" key="1">
    <citation type="submission" date="2019-04" db="EMBL/GenBank/DDBJ databases">
        <authorList>
            <person name="Hwang J.C."/>
        </authorList>
    </citation>
    <scope>NUCLEOTIDE SEQUENCE [LARGE SCALE GENOMIC DNA]</scope>
    <source>
        <strain evidence="2 3">IMCC35002</strain>
    </source>
</reference>
<gene>
    <name evidence="2" type="ORF">FCL42_02460</name>
</gene>
<dbReference type="OrthoDB" id="9993332at2"/>
<evidence type="ECO:0000256" key="1">
    <source>
        <dbReference type="SAM" id="SignalP"/>
    </source>
</evidence>
<organism evidence="2 3">
    <name type="scientific">Ferrimonas aestuarii</name>
    <dbReference type="NCBI Taxonomy" id="2569539"/>
    <lineage>
        <taxon>Bacteria</taxon>
        <taxon>Pseudomonadati</taxon>
        <taxon>Pseudomonadota</taxon>
        <taxon>Gammaproteobacteria</taxon>
        <taxon>Alteromonadales</taxon>
        <taxon>Ferrimonadaceae</taxon>
        <taxon>Ferrimonas</taxon>
    </lineage>
</organism>
<evidence type="ECO:0000313" key="2">
    <source>
        <dbReference type="EMBL" id="TKB58630.1"/>
    </source>
</evidence>
<feature type="signal peptide" evidence="1">
    <location>
        <begin position="1"/>
        <end position="24"/>
    </location>
</feature>
<name>A0A4U1BTG2_9GAMM</name>
<feature type="chain" id="PRO_5020685723" description="ShKT domain-containing protein" evidence="1">
    <location>
        <begin position="25"/>
        <end position="67"/>
    </location>
</feature>
<dbReference type="AlphaFoldDB" id="A0A4U1BTG2"/>
<evidence type="ECO:0008006" key="4">
    <source>
        <dbReference type="Google" id="ProtNLM"/>
    </source>
</evidence>
<accession>A0A4U1BTG2</accession>
<protein>
    <recommendedName>
        <fullName evidence="4">ShKT domain-containing protein</fullName>
    </recommendedName>
</protein>
<dbReference type="Proteomes" id="UP000305675">
    <property type="component" value="Unassembled WGS sequence"/>
</dbReference>
<keyword evidence="1" id="KW-0732">Signal</keyword>
<proteinExistence type="predicted"/>
<comment type="caution">
    <text evidence="2">The sequence shown here is derived from an EMBL/GenBank/DDBJ whole genome shotgun (WGS) entry which is preliminary data.</text>
</comment>
<keyword evidence="3" id="KW-1185">Reference proteome</keyword>
<dbReference type="EMBL" id="SWCJ01000001">
    <property type="protein sequence ID" value="TKB58630.1"/>
    <property type="molecule type" value="Genomic_DNA"/>
</dbReference>
<dbReference type="RefSeq" id="WP_136861778.1">
    <property type="nucleotide sequence ID" value="NZ_SWCJ01000001.1"/>
</dbReference>
<evidence type="ECO:0000313" key="3">
    <source>
        <dbReference type="Proteomes" id="UP000305675"/>
    </source>
</evidence>